<keyword evidence="1" id="KW-0175">Coiled coil</keyword>
<dbReference type="CDD" id="cd00087">
    <property type="entry name" value="FReD"/>
    <property type="match status" value="1"/>
</dbReference>
<dbReference type="EMBL" id="CP012525">
    <property type="protein sequence ID" value="ALC43088.1"/>
    <property type="molecule type" value="Genomic_DNA"/>
</dbReference>
<dbReference type="SUPFAM" id="SSF56496">
    <property type="entry name" value="Fibrinogen C-terminal domain-like"/>
    <property type="match status" value="2"/>
</dbReference>
<feature type="coiled-coil region" evidence="1">
    <location>
        <begin position="248"/>
        <end position="307"/>
    </location>
</feature>
<organism evidence="3 4">
    <name type="scientific">Drosophila busckii</name>
    <name type="common">Fruit fly</name>
    <dbReference type="NCBI Taxonomy" id="30019"/>
    <lineage>
        <taxon>Eukaryota</taxon>
        <taxon>Metazoa</taxon>
        <taxon>Ecdysozoa</taxon>
        <taxon>Arthropoda</taxon>
        <taxon>Hexapoda</taxon>
        <taxon>Insecta</taxon>
        <taxon>Pterygota</taxon>
        <taxon>Neoptera</taxon>
        <taxon>Endopterygota</taxon>
        <taxon>Diptera</taxon>
        <taxon>Brachycera</taxon>
        <taxon>Muscomorpha</taxon>
        <taxon>Ephydroidea</taxon>
        <taxon>Drosophilidae</taxon>
        <taxon>Drosophila</taxon>
    </lineage>
</organism>
<keyword evidence="4" id="KW-1185">Reference proteome</keyword>
<evidence type="ECO:0000256" key="1">
    <source>
        <dbReference type="SAM" id="Coils"/>
    </source>
</evidence>
<proteinExistence type="predicted"/>
<accession>A0A0M4EHC2</accession>
<dbReference type="GO" id="GO:0005615">
    <property type="term" value="C:extracellular space"/>
    <property type="evidence" value="ECO:0007669"/>
    <property type="project" value="TreeGrafter"/>
</dbReference>
<sequence>MKVIWNINELLAVKRQQLAELRERATQQQNTQNNNCTKCERELAHRVHQLQAQQLKPCELPTTTNVPPSRNASDLLYDNELAGPGWIVIQQRINGLENFNRSWQDYRNGFGSFEGDFFLGLEHIYRLTNAQRYELYIHMERFNGSTYFARYSDFRISRERDEYRLQELGDMTGTAADKLTYHKYQQFSTYDRDTDSGGCAKKYYGGWWYKGHNWHCSFSYILLNLNVIYTLTACTDNEQFDKLCGEPLNVLRERLHDKEQLIETLQRTIALHESNTANINELLAVKRQQLAELRERATQQQNTQQQNNNCTKCERELAHRVHQLQAQQLKPCELPTTTNVPPSRNASDLLYDNELAGPGWIVIQQRINGLENFNRSWQDYRNGFGSFEGDFFLGLEHIYRLTNAQRHELYIHMERFNGSTYFARYSDFKI</sequence>
<evidence type="ECO:0000313" key="4">
    <source>
        <dbReference type="Proteomes" id="UP000494163"/>
    </source>
</evidence>
<dbReference type="Proteomes" id="UP000494163">
    <property type="component" value="Chromosome 3L"/>
</dbReference>
<dbReference type="AlphaFoldDB" id="A0A0M4EHC2"/>
<dbReference type="Pfam" id="PF00147">
    <property type="entry name" value="Fibrinogen_C"/>
    <property type="match status" value="2"/>
</dbReference>
<feature type="domain" description="Fibrinogen C-terminal" evidence="2">
    <location>
        <begin position="49"/>
        <end position="229"/>
    </location>
</feature>
<dbReference type="InterPro" id="IPR036056">
    <property type="entry name" value="Fibrinogen-like_C"/>
</dbReference>
<dbReference type="Gene3D" id="3.90.215.10">
    <property type="entry name" value="Gamma Fibrinogen, chain A, domain 1"/>
    <property type="match status" value="2"/>
</dbReference>
<evidence type="ECO:0000313" key="3">
    <source>
        <dbReference type="EMBL" id="ALC43088.1"/>
    </source>
</evidence>
<dbReference type="PANTHER" id="PTHR19143">
    <property type="entry name" value="FIBRINOGEN/TENASCIN/ANGIOPOEITIN"/>
    <property type="match status" value="1"/>
</dbReference>
<gene>
    <name evidence="3" type="ORF">Dbus_chr3Lg254</name>
</gene>
<protein>
    <submittedName>
        <fullName evidence="3">Maker642</fullName>
    </submittedName>
</protein>
<dbReference type="PANTHER" id="PTHR19143:SF327">
    <property type="entry name" value="FI21813P1-RELATED"/>
    <property type="match status" value="1"/>
</dbReference>
<dbReference type="OrthoDB" id="7855925at2759"/>
<feature type="domain" description="Fibrinogen C-terminal" evidence="2">
    <location>
        <begin position="323"/>
        <end position="430"/>
    </location>
</feature>
<evidence type="ECO:0000259" key="2">
    <source>
        <dbReference type="PROSITE" id="PS51406"/>
    </source>
</evidence>
<reference evidence="3 4" key="1">
    <citation type="submission" date="2015-08" db="EMBL/GenBank/DDBJ databases">
        <title>Ancestral chromatin configuration constrains chromatin evolution on differentiating sex chromosomes in Drosophila.</title>
        <authorList>
            <person name="Zhou Q."/>
            <person name="Bachtrog D."/>
        </authorList>
    </citation>
    <scope>NUCLEOTIDE SEQUENCE [LARGE SCALE GENOMIC DNA]</scope>
    <source>
        <tissue evidence="3">Whole larvae</tissue>
    </source>
</reference>
<dbReference type="InterPro" id="IPR014716">
    <property type="entry name" value="Fibrinogen_a/b/g_C_1"/>
</dbReference>
<dbReference type="InterPro" id="IPR002181">
    <property type="entry name" value="Fibrinogen_a/b/g_C_dom"/>
</dbReference>
<dbReference type="STRING" id="30019.A0A0M4EHC2"/>
<name>A0A0M4EHC2_DROBS</name>
<dbReference type="PROSITE" id="PS51406">
    <property type="entry name" value="FIBRINOGEN_C_2"/>
    <property type="match status" value="2"/>
</dbReference>
<dbReference type="SMR" id="A0A0M4EHC2"/>
<dbReference type="InterPro" id="IPR050373">
    <property type="entry name" value="Fibrinogen_C-term_domain"/>
</dbReference>
<dbReference type="SMART" id="SM00186">
    <property type="entry name" value="FBG"/>
    <property type="match status" value="1"/>
</dbReference>